<evidence type="ECO:0000313" key="1">
    <source>
        <dbReference type="EMBL" id="MBP1854368.1"/>
    </source>
</evidence>
<protein>
    <submittedName>
        <fullName evidence="1">Uncharacterized protein</fullName>
    </submittedName>
</protein>
<organism evidence="1 2">
    <name type="scientific">Metaclostridioides mangenotii</name>
    <dbReference type="NCBI Taxonomy" id="1540"/>
    <lineage>
        <taxon>Bacteria</taxon>
        <taxon>Bacillati</taxon>
        <taxon>Bacillota</taxon>
        <taxon>Clostridia</taxon>
        <taxon>Peptostreptococcales</taxon>
        <taxon>Peptostreptococcaceae</taxon>
        <taxon>Metaclostridioides</taxon>
    </lineage>
</organism>
<accession>A0ABS4E8X2</accession>
<gene>
    <name evidence="1" type="ORF">J2Z43_000758</name>
</gene>
<comment type="caution">
    <text evidence="1">The sequence shown here is derived from an EMBL/GenBank/DDBJ whole genome shotgun (WGS) entry which is preliminary data.</text>
</comment>
<dbReference type="Proteomes" id="UP000767291">
    <property type="component" value="Unassembled WGS sequence"/>
</dbReference>
<reference evidence="1 2" key="1">
    <citation type="submission" date="2021-03" db="EMBL/GenBank/DDBJ databases">
        <title>Genomic Encyclopedia of Type Strains, Phase IV (KMG-IV): sequencing the most valuable type-strain genomes for metagenomic binning, comparative biology and taxonomic classification.</title>
        <authorList>
            <person name="Goeker M."/>
        </authorList>
    </citation>
    <scope>NUCLEOTIDE SEQUENCE [LARGE SCALE GENOMIC DNA]</scope>
    <source>
        <strain evidence="1 2">DSM 1289</strain>
    </source>
</reference>
<evidence type="ECO:0000313" key="2">
    <source>
        <dbReference type="Proteomes" id="UP000767291"/>
    </source>
</evidence>
<proteinExistence type="predicted"/>
<keyword evidence="2" id="KW-1185">Reference proteome</keyword>
<name>A0ABS4E8X2_9FIRM</name>
<sequence>MSGCGLSLPSLITLIVPERSVKYRLPSSLISIAQGTYKFSAMTSILKGN</sequence>
<dbReference type="EMBL" id="JAGGJX010000001">
    <property type="protein sequence ID" value="MBP1854368.1"/>
    <property type="molecule type" value="Genomic_DNA"/>
</dbReference>